<evidence type="ECO:0000313" key="2">
    <source>
        <dbReference type="EMBL" id="PSJ52217.1"/>
    </source>
</evidence>
<dbReference type="OrthoDB" id="14727at2"/>
<dbReference type="RefSeq" id="WP_106727460.1">
    <property type="nucleotide sequence ID" value="NZ_PXYL01000034.1"/>
</dbReference>
<dbReference type="InterPro" id="IPR036249">
    <property type="entry name" value="Thioredoxin-like_sf"/>
</dbReference>
<organism evidence="2 3">
    <name type="scientific">Pseudaminobacter soli</name>
    <name type="common">ex Li et al. 2025</name>
    <dbReference type="NCBI Taxonomy" id="1295366"/>
    <lineage>
        <taxon>Bacteria</taxon>
        <taxon>Pseudomonadati</taxon>
        <taxon>Pseudomonadota</taxon>
        <taxon>Alphaproteobacteria</taxon>
        <taxon>Hyphomicrobiales</taxon>
        <taxon>Phyllobacteriaceae</taxon>
        <taxon>Pseudaminobacter</taxon>
    </lineage>
</organism>
<evidence type="ECO:0000256" key="1">
    <source>
        <dbReference type="SAM" id="SignalP"/>
    </source>
</evidence>
<keyword evidence="3" id="KW-1185">Reference proteome</keyword>
<protein>
    <submittedName>
        <fullName evidence="2">CopG family transcriptional regulator</fullName>
    </submittedName>
</protein>
<reference evidence="2 3" key="1">
    <citation type="submission" date="2018-03" db="EMBL/GenBank/DDBJ databases">
        <title>The draft genome of Mesorhizobium soli JCM 19897.</title>
        <authorList>
            <person name="Li L."/>
            <person name="Liu L."/>
            <person name="Liang L."/>
            <person name="Wang T."/>
            <person name="Zhang X."/>
        </authorList>
    </citation>
    <scope>NUCLEOTIDE SEQUENCE [LARGE SCALE GENOMIC DNA]</scope>
    <source>
        <strain evidence="2 3">JCM 19897</strain>
    </source>
</reference>
<keyword evidence="1" id="KW-0732">Signal</keyword>
<feature type="chain" id="PRO_5015110380" evidence="1">
    <location>
        <begin position="21"/>
        <end position="145"/>
    </location>
</feature>
<dbReference type="InterPro" id="IPR007332">
    <property type="entry name" value="DUF411"/>
</dbReference>
<dbReference type="Pfam" id="PF04214">
    <property type="entry name" value="DUF411"/>
    <property type="match status" value="1"/>
</dbReference>
<gene>
    <name evidence="2" type="ORF">C7I85_28960</name>
</gene>
<feature type="signal peptide" evidence="1">
    <location>
        <begin position="1"/>
        <end position="20"/>
    </location>
</feature>
<proteinExistence type="predicted"/>
<evidence type="ECO:0000313" key="3">
    <source>
        <dbReference type="Proteomes" id="UP000240653"/>
    </source>
</evidence>
<name>A0A2P7RPS0_9HYPH</name>
<dbReference type="SUPFAM" id="SSF52833">
    <property type="entry name" value="Thioredoxin-like"/>
    <property type="match status" value="1"/>
</dbReference>
<dbReference type="Proteomes" id="UP000240653">
    <property type="component" value="Unassembled WGS sequence"/>
</dbReference>
<accession>A0A2P7RPS0</accession>
<dbReference type="AlphaFoldDB" id="A0A2P7RPS0"/>
<sequence length="145" mass="15625">MLRILAFTTFLATSLTVVHAGEAHKVLLYKNPQCSCCEGYADYLRQNGFEVDVKPTNDLAEISRKAGVPENLQGCHTAFINGYVVDGHVPVNIVEKLITERPDIAGISLPGMPMGSPGMVGDKTEPFTVSAVTKDGKQPTVYATE</sequence>
<comment type="caution">
    <text evidence="2">The sequence shown here is derived from an EMBL/GenBank/DDBJ whole genome shotgun (WGS) entry which is preliminary data.</text>
</comment>
<dbReference type="EMBL" id="PXYL01000034">
    <property type="protein sequence ID" value="PSJ52217.1"/>
    <property type="molecule type" value="Genomic_DNA"/>
</dbReference>